<keyword evidence="3" id="KW-0238">DNA-binding</keyword>
<evidence type="ECO:0000256" key="2">
    <source>
        <dbReference type="ARBA" id="ARBA00023015"/>
    </source>
</evidence>
<dbReference type="OrthoDB" id="5289754at2"/>
<dbReference type="InterPro" id="IPR000847">
    <property type="entry name" value="LysR_HTH_N"/>
</dbReference>
<dbReference type="Gene3D" id="3.40.190.10">
    <property type="entry name" value="Periplasmic binding protein-like II"/>
    <property type="match status" value="2"/>
</dbReference>
<gene>
    <name evidence="6" type="ORF">BFC18_03960</name>
</gene>
<dbReference type="GO" id="GO:0000976">
    <property type="term" value="F:transcription cis-regulatory region binding"/>
    <property type="evidence" value="ECO:0007669"/>
    <property type="project" value="TreeGrafter"/>
</dbReference>
<dbReference type="PROSITE" id="PS50931">
    <property type="entry name" value="HTH_LYSR"/>
    <property type="match status" value="1"/>
</dbReference>
<dbReference type="CDD" id="cd05466">
    <property type="entry name" value="PBP2_LTTR_substrate"/>
    <property type="match status" value="1"/>
</dbReference>
<keyword evidence="4" id="KW-0804">Transcription</keyword>
<reference evidence="6 7" key="1">
    <citation type="submission" date="2016-08" db="EMBL/GenBank/DDBJ databases">
        <authorList>
            <person name="Seilhamer J.J."/>
        </authorList>
    </citation>
    <scope>NUCLEOTIDE SEQUENCE [LARGE SCALE GENOMIC DNA]</scope>
    <source>
        <strain evidence="6 7">KCTC 42603</strain>
    </source>
</reference>
<dbReference type="InterPro" id="IPR036390">
    <property type="entry name" value="WH_DNA-bd_sf"/>
</dbReference>
<dbReference type="SUPFAM" id="SSF46785">
    <property type="entry name" value="Winged helix' DNA-binding domain"/>
    <property type="match status" value="1"/>
</dbReference>
<evidence type="ECO:0000259" key="5">
    <source>
        <dbReference type="PROSITE" id="PS50931"/>
    </source>
</evidence>
<dbReference type="STRING" id="1656094.BFC18_03960"/>
<evidence type="ECO:0000256" key="4">
    <source>
        <dbReference type="ARBA" id="ARBA00023163"/>
    </source>
</evidence>
<dbReference type="AlphaFoldDB" id="A0A1E7ZFH2"/>
<dbReference type="PANTHER" id="PTHR30126:SF99">
    <property type="entry name" value="TRANSCRIPTIONAL REGULATOR LYSR FAMILY"/>
    <property type="match status" value="1"/>
</dbReference>
<dbReference type="Pfam" id="PF00126">
    <property type="entry name" value="HTH_1"/>
    <property type="match status" value="1"/>
</dbReference>
<proteinExistence type="inferred from homology"/>
<dbReference type="PRINTS" id="PR00039">
    <property type="entry name" value="HTHLYSR"/>
</dbReference>
<evidence type="ECO:0000313" key="7">
    <source>
        <dbReference type="Proteomes" id="UP000175691"/>
    </source>
</evidence>
<dbReference type="GO" id="GO:0003700">
    <property type="term" value="F:DNA-binding transcription factor activity"/>
    <property type="evidence" value="ECO:0007669"/>
    <property type="project" value="InterPro"/>
</dbReference>
<sequence length="294" mass="32965">MLNPIWLHTFVTLVDTGHFTHTAEKLFMTQPGVSQHINKLEQACGHVLIKRENKSFDVTEQGKLVYRYAKGLAAREHSLFEQLAYDDPHVGDITIASSGSVALLLYPQLVDLQSRYRQLSIRFVAAPNHQILQDVQDNRVDVGIVTDINNSQLFDSHKLGEEELCLVVHKETDLNVDKADLLMQAGLISHPDARHYLSLYFSQCQVPSLSKINISDIPVVGAVNQIGQILHPIAQGIGFTVLPKSAVSAFPLNAQLQIVPPVRPVIEELYRITKRNRVLPARFDTVNQVIETVW</sequence>
<dbReference type="InterPro" id="IPR005119">
    <property type="entry name" value="LysR_subst-bd"/>
</dbReference>
<keyword evidence="7" id="KW-1185">Reference proteome</keyword>
<dbReference type="RefSeq" id="WP_070123651.1">
    <property type="nucleotide sequence ID" value="NZ_MDHN01000006.1"/>
</dbReference>
<keyword evidence="2" id="KW-0805">Transcription regulation</keyword>
<comment type="similarity">
    <text evidence="1">Belongs to the LysR transcriptional regulatory family.</text>
</comment>
<evidence type="ECO:0000256" key="1">
    <source>
        <dbReference type="ARBA" id="ARBA00009437"/>
    </source>
</evidence>
<evidence type="ECO:0000256" key="3">
    <source>
        <dbReference type="ARBA" id="ARBA00023125"/>
    </source>
</evidence>
<organism evidence="6 7">
    <name type="scientific">Alteromonas confluentis</name>
    <dbReference type="NCBI Taxonomy" id="1656094"/>
    <lineage>
        <taxon>Bacteria</taxon>
        <taxon>Pseudomonadati</taxon>
        <taxon>Pseudomonadota</taxon>
        <taxon>Gammaproteobacteria</taxon>
        <taxon>Alteromonadales</taxon>
        <taxon>Alteromonadaceae</taxon>
        <taxon>Alteromonas/Salinimonas group</taxon>
        <taxon>Alteromonas</taxon>
    </lineage>
</organism>
<dbReference type="Gene3D" id="1.10.10.10">
    <property type="entry name" value="Winged helix-like DNA-binding domain superfamily/Winged helix DNA-binding domain"/>
    <property type="match status" value="1"/>
</dbReference>
<protein>
    <submittedName>
        <fullName evidence="6">LysR family transcriptional regulator</fullName>
    </submittedName>
</protein>
<dbReference type="InterPro" id="IPR036388">
    <property type="entry name" value="WH-like_DNA-bd_sf"/>
</dbReference>
<comment type="caution">
    <text evidence="6">The sequence shown here is derived from an EMBL/GenBank/DDBJ whole genome shotgun (WGS) entry which is preliminary data.</text>
</comment>
<evidence type="ECO:0000313" key="6">
    <source>
        <dbReference type="EMBL" id="OFC72275.1"/>
    </source>
</evidence>
<dbReference type="Pfam" id="PF03466">
    <property type="entry name" value="LysR_substrate"/>
    <property type="match status" value="1"/>
</dbReference>
<dbReference type="PANTHER" id="PTHR30126">
    <property type="entry name" value="HTH-TYPE TRANSCRIPTIONAL REGULATOR"/>
    <property type="match status" value="1"/>
</dbReference>
<dbReference type="SUPFAM" id="SSF53850">
    <property type="entry name" value="Periplasmic binding protein-like II"/>
    <property type="match status" value="1"/>
</dbReference>
<dbReference type="Proteomes" id="UP000175691">
    <property type="component" value="Unassembled WGS sequence"/>
</dbReference>
<feature type="domain" description="HTH lysR-type" evidence="5">
    <location>
        <begin position="2"/>
        <end position="59"/>
    </location>
</feature>
<accession>A0A1E7ZFH2</accession>
<dbReference type="EMBL" id="MDHN01000006">
    <property type="protein sequence ID" value="OFC72275.1"/>
    <property type="molecule type" value="Genomic_DNA"/>
</dbReference>
<name>A0A1E7ZFH2_9ALTE</name>